<evidence type="ECO:0000256" key="4">
    <source>
        <dbReference type="ARBA" id="ARBA00022771"/>
    </source>
</evidence>
<feature type="compositionally biased region" description="Basic and acidic residues" evidence="9">
    <location>
        <begin position="52"/>
        <end position="65"/>
    </location>
</feature>
<keyword evidence="2" id="KW-0479">Metal-binding</keyword>
<feature type="domain" description="C2H2-type" evidence="10">
    <location>
        <begin position="364"/>
        <end position="391"/>
    </location>
</feature>
<evidence type="ECO:0000313" key="12">
    <source>
        <dbReference type="Proteomes" id="UP000242875"/>
    </source>
</evidence>
<sequence>MSSTVAQPSIHSTSNGAQKRRRSTDVQENQKKKSYLPTPQTPSVPTLAEVSLETHDSAEDIKKSASPEPNVPLSPPSRPSNRSPDSIKAEGVPYEQGRSQGWGAVASPVQPPRKNGQLPPSSRQQQFSGSYVISPTEALREKTPPQHPLTQSSTSLAPRDRPKHPLSNSTSPTPSPLDNHAEVSTSPVEEKKDIHKQGDASLADRGLTTDAPAPQRLPLLKPRRDDSSQDMEVDDDGKHYHSNSLPDYYQPPLSSKASRTHRANARQITQSASPTSLSGAANLTPHRASQSGASGGKDVHPSDPSRPYVCPECYSSFSRPHNLKSHLATHSSERPFPCPDCGHFFRRLHDLKRHQKLHTGEKPYKCDVCDRGFARLDALTRHKRPENGSACGGRQSRGRSSQSQQGSKSRVDGEQAIKGKTEEERLRRLSTRSDDAVLPRRSASRTGSWTGEDRQGSFSSDFGPIGHRNASFSEVDSSQPRGNFSFSDGGSRQDSFSDVGSRQGSISELSSRRGSVSDITANRQNSIGDGGPMQGHRFSREARMIKSAAANAAAAANALSTGGNAGPDTPRRWSSAEAAHKPYIPPIHIPHRASQPMAVSYSPGSAPSTAPVRTLSGSASAYTSYPLTNGPPPPSPPHHHHPNSHYSHPYSAQPNSAPSYRHHPPLPHHPLPSSGIPPRTGSASPPKVHPPLPIPPGNQSRAPSDVLAYPSHIDSNYGTGRPPPRGHPQPHGRPPTPTFPDGHHPQDITIQHLEYELSRERERARLAEEDLRRIKDIAGPDVAAEFAHLRKTINDLQVENRTLRSLIQNGFKDSGGQDKEEPSQD</sequence>
<feature type="domain" description="C2H2-type" evidence="10">
    <location>
        <begin position="308"/>
        <end position="335"/>
    </location>
</feature>
<feature type="region of interest" description="Disordered" evidence="9">
    <location>
        <begin position="620"/>
        <end position="746"/>
    </location>
</feature>
<feature type="compositionally biased region" description="Polar residues" evidence="9">
    <location>
        <begin position="266"/>
        <end position="292"/>
    </location>
</feature>
<keyword evidence="12" id="KW-1185">Reference proteome</keyword>
<dbReference type="InterPro" id="IPR050331">
    <property type="entry name" value="Zinc_finger"/>
</dbReference>
<organism evidence="11 12">
    <name type="scientific">Bifiguratus adelaidae</name>
    <dbReference type="NCBI Taxonomy" id="1938954"/>
    <lineage>
        <taxon>Eukaryota</taxon>
        <taxon>Fungi</taxon>
        <taxon>Fungi incertae sedis</taxon>
        <taxon>Mucoromycota</taxon>
        <taxon>Mucoromycotina</taxon>
        <taxon>Endogonomycetes</taxon>
        <taxon>Endogonales</taxon>
        <taxon>Endogonales incertae sedis</taxon>
        <taxon>Bifiguratus</taxon>
    </lineage>
</organism>
<feature type="domain" description="C2H2-type" evidence="10">
    <location>
        <begin position="336"/>
        <end position="363"/>
    </location>
</feature>
<feature type="compositionally biased region" description="Basic and acidic residues" evidence="9">
    <location>
        <begin position="188"/>
        <end position="198"/>
    </location>
</feature>
<keyword evidence="4 7" id="KW-0863">Zinc-finger</keyword>
<feature type="compositionally biased region" description="Polar residues" evidence="9">
    <location>
        <begin position="1"/>
        <end position="17"/>
    </location>
</feature>
<dbReference type="SMART" id="SM00355">
    <property type="entry name" value="ZnF_C2H2"/>
    <property type="match status" value="3"/>
</dbReference>
<comment type="subcellular location">
    <subcellularLocation>
        <location evidence="1">Nucleus</location>
    </subcellularLocation>
</comment>
<dbReference type="GO" id="GO:0005694">
    <property type="term" value="C:chromosome"/>
    <property type="evidence" value="ECO:0007669"/>
    <property type="project" value="UniProtKB-ARBA"/>
</dbReference>
<evidence type="ECO:0000256" key="5">
    <source>
        <dbReference type="ARBA" id="ARBA00022833"/>
    </source>
</evidence>
<feature type="coiled-coil region" evidence="8">
    <location>
        <begin position="750"/>
        <end position="777"/>
    </location>
</feature>
<feature type="compositionally biased region" description="Polar residues" evidence="9">
    <location>
        <begin position="118"/>
        <end position="133"/>
    </location>
</feature>
<evidence type="ECO:0000256" key="8">
    <source>
        <dbReference type="SAM" id="Coils"/>
    </source>
</evidence>
<evidence type="ECO:0000256" key="2">
    <source>
        <dbReference type="ARBA" id="ARBA00022723"/>
    </source>
</evidence>
<evidence type="ECO:0000256" key="7">
    <source>
        <dbReference type="PROSITE-ProRule" id="PRU00042"/>
    </source>
</evidence>
<feature type="compositionally biased region" description="Polar residues" evidence="9">
    <location>
        <begin position="470"/>
        <end position="527"/>
    </location>
</feature>
<feature type="region of interest" description="Disordered" evidence="9">
    <location>
        <begin position="596"/>
        <end position="615"/>
    </location>
</feature>
<evidence type="ECO:0000256" key="9">
    <source>
        <dbReference type="SAM" id="MobiDB-lite"/>
    </source>
</evidence>
<dbReference type="PROSITE" id="PS00028">
    <property type="entry name" value="ZINC_FINGER_C2H2_1"/>
    <property type="match status" value="2"/>
</dbReference>
<dbReference type="PANTHER" id="PTHR16515:SF66">
    <property type="entry name" value="C2H2-TYPE DOMAIN-CONTAINING PROTEIN"/>
    <property type="match status" value="1"/>
</dbReference>
<dbReference type="EMBL" id="MVBO01000043">
    <property type="protein sequence ID" value="OZJ04378.1"/>
    <property type="molecule type" value="Genomic_DNA"/>
</dbReference>
<dbReference type="InterPro" id="IPR013087">
    <property type="entry name" value="Znf_C2H2_type"/>
</dbReference>
<keyword evidence="5" id="KW-0862">Zinc</keyword>
<dbReference type="AlphaFoldDB" id="A0A261Y1C7"/>
<dbReference type="Pfam" id="PF13912">
    <property type="entry name" value="zf-C2H2_6"/>
    <property type="match status" value="1"/>
</dbReference>
<evidence type="ECO:0000259" key="10">
    <source>
        <dbReference type="PROSITE" id="PS50157"/>
    </source>
</evidence>
<proteinExistence type="predicted"/>
<evidence type="ECO:0000256" key="3">
    <source>
        <dbReference type="ARBA" id="ARBA00022737"/>
    </source>
</evidence>
<name>A0A261Y1C7_9FUNG</name>
<dbReference type="Proteomes" id="UP000242875">
    <property type="component" value="Unassembled WGS sequence"/>
</dbReference>
<keyword evidence="3" id="KW-0677">Repeat</keyword>
<dbReference type="GO" id="GO:0045893">
    <property type="term" value="P:positive regulation of DNA-templated transcription"/>
    <property type="evidence" value="ECO:0007669"/>
    <property type="project" value="UniProtKB-ARBA"/>
</dbReference>
<dbReference type="GO" id="GO:0005634">
    <property type="term" value="C:nucleus"/>
    <property type="evidence" value="ECO:0007669"/>
    <property type="project" value="UniProtKB-SubCell"/>
</dbReference>
<reference evidence="11 12" key="1">
    <citation type="journal article" date="2017" name="Mycologia">
        <title>Bifiguratus adelaidae, gen. et sp. nov., a new member of Mucoromycotina in endophytic and soil-dwelling habitats.</title>
        <authorList>
            <person name="Torres-Cruz T.J."/>
            <person name="Billingsley Tobias T.L."/>
            <person name="Almatruk M."/>
            <person name="Hesse C."/>
            <person name="Kuske C.R."/>
            <person name="Desiro A."/>
            <person name="Benucci G.M."/>
            <person name="Bonito G."/>
            <person name="Stajich J.E."/>
            <person name="Dunlap C."/>
            <person name="Arnold A.E."/>
            <person name="Porras-Alfaro A."/>
        </authorList>
    </citation>
    <scope>NUCLEOTIDE SEQUENCE [LARGE SCALE GENOMIC DNA]</scope>
    <source>
        <strain evidence="11 12">AZ0501</strain>
    </source>
</reference>
<dbReference type="FunFam" id="3.30.160.60:FF:002343">
    <property type="entry name" value="Zinc finger protein 33A"/>
    <property type="match status" value="1"/>
</dbReference>
<dbReference type="PROSITE" id="PS50157">
    <property type="entry name" value="ZINC_FINGER_C2H2_2"/>
    <property type="match status" value="3"/>
</dbReference>
<dbReference type="GO" id="GO:0008270">
    <property type="term" value="F:zinc ion binding"/>
    <property type="evidence" value="ECO:0007669"/>
    <property type="project" value="UniProtKB-KW"/>
</dbReference>
<accession>A0A261Y1C7</accession>
<dbReference type="PANTHER" id="PTHR16515">
    <property type="entry name" value="PR DOMAIN ZINC FINGER PROTEIN"/>
    <property type="match status" value="1"/>
</dbReference>
<dbReference type="GO" id="GO:0043565">
    <property type="term" value="F:sequence-specific DNA binding"/>
    <property type="evidence" value="ECO:0007669"/>
    <property type="project" value="UniProtKB-ARBA"/>
</dbReference>
<dbReference type="OrthoDB" id="8922241at2759"/>
<evidence type="ECO:0000313" key="11">
    <source>
        <dbReference type="EMBL" id="OZJ04378.1"/>
    </source>
</evidence>
<gene>
    <name evidence="11" type="ORF">BZG36_03197</name>
</gene>
<dbReference type="Gene3D" id="3.30.160.60">
    <property type="entry name" value="Classic Zinc Finger"/>
    <property type="match status" value="3"/>
</dbReference>
<dbReference type="Pfam" id="PF00096">
    <property type="entry name" value="zf-C2H2"/>
    <property type="match status" value="2"/>
</dbReference>
<comment type="caution">
    <text evidence="11">The sequence shown here is derived from an EMBL/GenBank/DDBJ whole genome shotgun (WGS) entry which is preliminary data.</text>
</comment>
<dbReference type="SUPFAM" id="SSF57667">
    <property type="entry name" value="beta-beta-alpha zinc fingers"/>
    <property type="match status" value="2"/>
</dbReference>
<feature type="compositionally biased region" description="Pro residues" evidence="9">
    <location>
        <begin position="687"/>
        <end position="696"/>
    </location>
</feature>
<feature type="region of interest" description="Disordered" evidence="9">
    <location>
        <begin position="380"/>
        <end position="536"/>
    </location>
</feature>
<evidence type="ECO:0000256" key="6">
    <source>
        <dbReference type="ARBA" id="ARBA00023242"/>
    </source>
</evidence>
<feature type="compositionally biased region" description="Pro residues" evidence="9">
    <location>
        <begin position="69"/>
        <end position="78"/>
    </location>
</feature>
<dbReference type="FunFam" id="3.30.160.60:FF:000100">
    <property type="entry name" value="Zinc finger 45-like"/>
    <property type="match status" value="1"/>
</dbReference>
<feature type="compositionally biased region" description="Pro residues" evidence="9">
    <location>
        <begin position="721"/>
        <end position="738"/>
    </location>
</feature>
<keyword evidence="8" id="KW-0175">Coiled coil</keyword>
<dbReference type="FunFam" id="3.30.160.60:FF:001732">
    <property type="entry name" value="Zgc:162936"/>
    <property type="match status" value="1"/>
</dbReference>
<keyword evidence="6" id="KW-0539">Nucleus</keyword>
<dbReference type="InterPro" id="IPR036236">
    <property type="entry name" value="Znf_C2H2_sf"/>
</dbReference>
<protein>
    <recommendedName>
        <fullName evidence="10">C2H2-type domain-containing protein</fullName>
    </recommendedName>
</protein>
<feature type="compositionally biased region" description="Low complexity" evidence="9">
    <location>
        <begin position="392"/>
        <end position="408"/>
    </location>
</feature>
<feature type="compositionally biased region" description="Basic and acidic residues" evidence="9">
    <location>
        <begin position="409"/>
        <end position="438"/>
    </location>
</feature>
<feature type="region of interest" description="Disordered" evidence="9">
    <location>
        <begin position="1"/>
        <end position="305"/>
    </location>
</feature>
<evidence type="ECO:0000256" key="1">
    <source>
        <dbReference type="ARBA" id="ARBA00004123"/>
    </source>
</evidence>